<keyword evidence="3" id="KW-1185">Reference proteome</keyword>
<dbReference type="InterPro" id="IPR001509">
    <property type="entry name" value="Epimerase_deHydtase"/>
</dbReference>
<accession>A0ABW0QKY2</accession>
<organism evidence="2 3">
    <name type="scientific">Rhodanobacter ginsengisoli</name>
    <dbReference type="NCBI Taxonomy" id="418646"/>
    <lineage>
        <taxon>Bacteria</taxon>
        <taxon>Pseudomonadati</taxon>
        <taxon>Pseudomonadota</taxon>
        <taxon>Gammaproteobacteria</taxon>
        <taxon>Lysobacterales</taxon>
        <taxon>Rhodanobacteraceae</taxon>
        <taxon>Rhodanobacter</taxon>
    </lineage>
</organism>
<dbReference type="Proteomes" id="UP001596114">
    <property type="component" value="Unassembled WGS sequence"/>
</dbReference>
<dbReference type="Pfam" id="PF01370">
    <property type="entry name" value="Epimerase"/>
    <property type="match status" value="1"/>
</dbReference>
<gene>
    <name evidence="2" type="ORF">ACFPPA_06225</name>
</gene>
<dbReference type="RefSeq" id="WP_377318320.1">
    <property type="nucleotide sequence ID" value="NZ_JBHSNF010000001.1"/>
</dbReference>
<dbReference type="EMBL" id="JBHSNF010000001">
    <property type="protein sequence ID" value="MFC5525335.1"/>
    <property type="molecule type" value="Genomic_DNA"/>
</dbReference>
<dbReference type="InterPro" id="IPR051783">
    <property type="entry name" value="NAD(P)-dependent_oxidoreduct"/>
</dbReference>
<evidence type="ECO:0000313" key="3">
    <source>
        <dbReference type="Proteomes" id="UP001596114"/>
    </source>
</evidence>
<comment type="caution">
    <text evidence="2">The sequence shown here is derived from an EMBL/GenBank/DDBJ whole genome shotgun (WGS) entry which is preliminary data.</text>
</comment>
<sequence length="330" mass="36550">MNKPRTALILGATGGAGGEIAAALLRRGWEVRALVRDAARPGLSTQIEWRTGDAMNGADVVGATHGAAVIVHAVNPPGYRDWQKLVLPMLDNTIAAARAAGARIVLPGTVYNYGPDALPLLREDSPQQPLTRKGAIRVQLERRLQQASTDGVRSLILRCGDFFGPHAGNNWFAAMVKPGRPARSISYPGQLELRHAWAYLPDVGETVARLLERDNELAPFERFHFGGHWVDGFAMTDAVRRVMNNPKIPARAFPWWLATLASPFVTLFRELREMRYLWQEPLQLDNRKLVAFLGSEPHTELDQAVGETLRGLGCMEEIARMPSDLHFRAE</sequence>
<dbReference type="PANTHER" id="PTHR48079:SF6">
    <property type="entry name" value="NAD(P)-BINDING DOMAIN-CONTAINING PROTEIN-RELATED"/>
    <property type="match status" value="1"/>
</dbReference>
<reference evidence="3" key="1">
    <citation type="journal article" date="2019" name="Int. J. Syst. Evol. Microbiol.">
        <title>The Global Catalogue of Microorganisms (GCM) 10K type strain sequencing project: providing services to taxonomists for standard genome sequencing and annotation.</title>
        <authorList>
            <consortium name="The Broad Institute Genomics Platform"/>
            <consortium name="The Broad Institute Genome Sequencing Center for Infectious Disease"/>
            <person name="Wu L."/>
            <person name="Ma J."/>
        </authorList>
    </citation>
    <scope>NUCLEOTIDE SEQUENCE [LARGE SCALE GENOMIC DNA]</scope>
    <source>
        <strain evidence="3">CGMCC 1.16619</strain>
    </source>
</reference>
<dbReference type="Gene3D" id="3.40.50.720">
    <property type="entry name" value="NAD(P)-binding Rossmann-like Domain"/>
    <property type="match status" value="1"/>
</dbReference>
<dbReference type="PANTHER" id="PTHR48079">
    <property type="entry name" value="PROTEIN YEEZ"/>
    <property type="match status" value="1"/>
</dbReference>
<dbReference type="InterPro" id="IPR036291">
    <property type="entry name" value="NAD(P)-bd_dom_sf"/>
</dbReference>
<feature type="domain" description="NAD-dependent epimerase/dehydratase" evidence="1">
    <location>
        <begin position="7"/>
        <end position="219"/>
    </location>
</feature>
<dbReference type="SUPFAM" id="SSF51735">
    <property type="entry name" value="NAD(P)-binding Rossmann-fold domains"/>
    <property type="match status" value="1"/>
</dbReference>
<proteinExistence type="predicted"/>
<protein>
    <submittedName>
        <fullName evidence="2">NAD-dependent epimerase/dehydratase family protein</fullName>
    </submittedName>
</protein>
<name>A0ABW0QKY2_9GAMM</name>
<evidence type="ECO:0000313" key="2">
    <source>
        <dbReference type="EMBL" id="MFC5525335.1"/>
    </source>
</evidence>
<evidence type="ECO:0000259" key="1">
    <source>
        <dbReference type="Pfam" id="PF01370"/>
    </source>
</evidence>